<proteinExistence type="predicted"/>
<organism evidence="1 2">
    <name type="scientific">Coffea canephora</name>
    <name type="common">Robusta coffee</name>
    <dbReference type="NCBI Taxonomy" id="49390"/>
    <lineage>
        <taxon>Eukaryota</taxon>
        <taxon>Viridiplantae</taxon>
        <taxon>Streptophyta</taxon>
        <taxon>Embryophyta</taxon>
        <taxon>Tracheophyta</taxon>
        <taxon>Spermatophyta</taxon>
        <taxon>Magnoliopsida</taxon>
        <taxon>eudicotyledons</taxon>
        <taxon>Gunneridae</taxon>
        <taxon>Pentapetalae</taxon>
        <taxon>asterids</taxon>
        <taxon>lamiids</taxon>
        <taxon>Gentianales</taxon>
        <taxon>Rubiaceae</taxon>
        <taxon>Ixoroideae</taxon>
        <taxon>Gardenieae complex</taxon>
        <taxon>Bertiereae - Coffeeae clade</taxon>
        <taxon>Coffeeae</taxon>
        <taxon>Coffea</taxon>
    </lineage>
</organism>
<name>A0A068TR42_COFCA</name>
<reference evidence="2" key="1">
    <citation type="journal article" date="2014" name="Science">
        <title>The coffee genome provides insight into the convergent evolution of caffeine biosynthesis.</title>
        <authorList>
            <person name="Denoeud F."/>
            <person name="Carretero-Paulet L."/>
            <person name="Dereeper A."/>
            <person name="Droc G."/>
            <person name="Guyot R."/>
            <person name="Pietrella M."/>
            <person name="Zheng C."/>
            <person name="Alberti A."/>
            <person name="Anthony F."/>
            <person name="Aprea G."/>
            <person name="Aury J.M."/>
            <person name="Bento P."/>
            <person name="Bernard M."/>
            <person name="Bocs S."/>
            <person name="Campa C."/>
            <person name="Cenci A."/>
            <person name="Combes M.C."/>
            <person name="Crouzillat D."/>
            <person name="Da Silva C."/>
            <person name="Daddiego L."/>
            <person name="De Bellis F."/>
            <person name="Dussert S."/>
            <person name="Garsmeur O."/>
            <person name="Gayraud T."/>
            <person name="Guignon V."/>
            <person name="Jahn K."/>
            <person name="Jamilloux V."/>
            <person name="Joet T."/>
            <person name="Labadie K."/>
            <person name="Lan T."/>
            <person name="Leclercq J."/>
            <person name="Lepelley M."/>
            <person name="Leroy T."/>
            <person name="Li L.T."/>
            <person name="Librado P."/>
            <person name="Lopez L."/>
            <person name="Munoz A."/>
            <person name="Noel B."/>
            <person name="Pallavicini A."/>
            <person name="Perrotta G."/>
            <person name="Poncet V."/>
            <person name="Pot D."/>
            <person name="Priyono X."/>
            <person name="Rigoreau M."/>
            <person name="Rouard M."/>
            <person name="Rozas J."/>
            <person name="Tranchant-Dubreuil C."/>
            <person name="VanBuren R."/>
            <person name="Zhang Q."/>
            <person name="Andrade A.C."/>
            <person name="Argout X."/>
            <person name="Bertrand B."/>
            <person name="de Kochko A."/>
            <person name="Graziosi G."/>
            <person name="Henry R.J."/>
            <person name="Jayarama X."/>
            <person name="Ming R."/>
            <person name="Nagai C."/>
            <person name="Rounsley S."/>
            <person name="Sankoff D."/>
            <person name="Giuliano G."/>
            <person name="Albert V.A."/>
            <person name="Wincker P."/>
            <person name="Lashermes P."/>
        </authorList>
    </citation>
    <scope>NUCLEOTIDE SEQUENCE [LARGE SCALE GENOMIC DNA]</scope>
    <source>
        <strain evidence="2">cv. DH200-94</strain>
    </source>
</reference>
<dbReference type="AlphaFoldDB" id="A0A068TR42"/>
<keyword evidence="2" id="KW-1185">Reference proteome</keyword>
<protein>
    <submittedName>
        <fullName evidence="1">Uncharacterized protein</fullName>
    </submittedName>
</protein>
<dbReference type="Gramene" id="CDO97838">
    <property type="protein sequence ID" value="CDO97838"/>
    <property type="gene ID" value="GSCOC_T00021757001"/>
</dbReference>
<dbReference type="InParanoid" id="A0A068TR42"/>
<evidence type="ECO:0000313" key="2">
    <source>
        <dbReference type="Proteomes" id="UP000295252"/>
    </source>
</evidence>
<dbReference type="Proteomes" id="UP000295252">
    <property type="component" value="Chromosome VI"/>
</dbReference>
<gene>
    <name evidence="1" type="ORF">GSCOC_T00021757001</name>
</gene>
<dbReference type="EMBL" id="HG739086">
    <property type="protein sequence ID" value="CDO97838.1"/>
    <property type="molecule type" value="Genomic_DNA"/>
</dbReference>
<sequence length="83" mass="9593">MGAERGRTELNGKSSCPVTLIIARCSASRQRTKLEKEIWKITIVLMSAIEVPLHHLDTRCCYAFVEICTRKFRSLYSGYMNYF</sequence>
<accession>A0A068TR42</accession>
<evidence type="ECO:0000313" key="1">
    <source>
        <dbReference type="EMBL" id="CDO97838.1"/>
    </source>
</evidence>